<sequence>MRANTAEKWFEDRVNKYGPISKLTLFGTPTVFIHGQAANKFVFTSNTLNNQQPTSVQTLIGKRQLMEVSDEDHKRLRGALMDFLKPEVLKQYVGNMDGEIKKHFEMHWQGKETVTVMPLMKTLTFDIMCSLLFNLEHGARREKFVKWFEQLIEGVWSIPVNFPFTRFNRSIQATTKIQNLIMDIIHEKRSRKQEANYLHNDLISSLLSLRGDDNAKLLSDQEIVDNVRAVMVAGHDTSSILLTFLIRHLANDPVVYAAILKEQEDIATSKSSEEVLTWEDLAKMKYTWRTALEILRMIPAVFAGFRRTRKDIEFGGYLIPKGWQEQDSEIANTVYSCKKMFADWITLKIWKFVDCSFSWLKFVV</sequence>
<dbReference type="OrthoDB" id="3945418at2759"/>
<dbReference type="GO" id="GO:0020037">
    <property type="term" value="F:heme binding"/>
    <property type="evidence" value="ECO:0007669"/>
    <property type="project" value="InterPro"/>
</dbReference>
<dbReference type="EMBL" id="JABWDY010041226">
    <property type="protein sequence ID" value="KAF5177566.1"/>
    <property type="molecule type" value="Genomic_DNA"/>
</dbReference>
<dbReference type="GO" id="GO:0004497">
    <property type="term" value="F:monooxygenase activity"/>
    <property type="evidence" value="ECO:0007669"/>
    <property type="project" value="InterPro"/>
</dbReference>
<proteinExistence type="predicted"/>
<evidence type="ECO:0000313" key="3">
    <source>
        <dbReference type="EMBL" id="KAF5177566.1"/>
    </source>
</evidence>
<dbReference type="Pfam" id="PF00067">
    <property type="entry name" value="p450"/>
    <property type="match status" value="1"/>
</dbReference>
<dbReference type="InterPro" id="IPR036396">
    <property type="entry name" value="Cyt_P450_sf"/>
</dbReference>
<protein>
    <submittedName>
        <fullName evidence="3">Cytochrome p450</fullName>
    </submittedName>
</protein>
<evidence type="ECO:0000313" key="4">
    <source>
        <dbReference type="Proteomes" id="UP000554482"/>
    </source>
</evidence>
<dbReference type="GO" id="GO:0016705">
    <property type="term" value="F:oxidoreductase activity, acting on paired donors, with incorporation or reduction of molecular oxygen"/>
    <property type="evidence" value="ECO:0007669"/>
    <property type="project" value="InterPro"/>
</dbReference>
<dbReference type="Proteomes" id="UP000554482">
    <property type="component" value="Unassembled WGS sequence"/>
</dbReference>
<dbReference type="GO" id="GO:0016125">
    <property type="term" value="P:sterol metabolic process"/>
    <property type="evidence" value="ECO:0007669"/>
    <property type="project" value="TreeGrafter"/>
</dbReference>
<keyword evidence="4" id="KW-1185">Reference proteome</keyword>
<keyword evidence="2" id="KW-0408">Iron</keyword>
<comment type="caution">
    <text evidence="3">The sequence shown here is derived from an EMBL/GenBank/DDBJ whole genome shotgun (WGS) entry which is preliminary data.</text>
</comment>
<dbReference type="GO" id="GO:0005506">
    <property type="term" value="F:iron ion binding"/>
    <property type="evidence" value="ECO:0007669"/>
    <property type="project" value="InterPro"/>
</dbReference>
<evidence type="ECO:0000256" key="1">
    <source>
        <dbReference type="ARBA" id="ARBA00022723"/>
    </source>
</evidence>
<name>A0A7J6UY57_THATH</name>
<dbReference type="InterPro" id="IPR001128">
    <property type="entry name" value="Cyt_P450"/>
</dbReference>
<accession>A0A7J6UY57</accession>
<reference evidence="3 4" key="1">
    <citation type="submission" date="2020-06" db="EMBL/GenBank/DDBJ databases">
        <title>Transcriptomic and genomic resources for Thalictrum thalictroides and T. hernandezii: Facilitating candidate gene discovery in an emerging model plant lineage.</title>
        <authorList>
            <person name="Arias T."/>
            <person name="Riano-Pachon D.M."/>
            <person name="Di Stilio V.S."/>
        </authorList>
    </citation>
    <scope>NUCLEOTIDE SEQUENCE [LARGE SCALE GENOMIC DNA]</scope>
    <source>
        <strain evidence="4">cv. WT478/WT964</strain>
        <tissue evidence="3">Leaves</tissue>
    </source>
</reference>
<dbReference type="PANTHER" id="PTHR24286:SF217">
    <property type="entry name" value="OS07G0520300 PROTEIN"/>
    <property type="match status" value="1"/>
</dbReference>
<evidence type="ECO:0000256" key="2">
    <source>
        <dbReference type="ARBA" id="ARBA00023004"/>
    </source>
</evidence>
<gene>
    <name evidence="3" type="ORF">FRX31_032844</name>
</gene>
<dbReference type="Gene3D" id="1.10.630.10">
    <property type="entry name" value="Cytochrome P450"/>
    <property type="match status" value="1"/>
</dbReference>
<dbReference type="GO" id="GO:0044550">
    <property type="term" value="P:secondary metabolite biosynthetic process"/>
    <property type="evidence" value="ECO:0007669"/>
    <property type="project" value="UniProtKB-ARBA"/>
</dbReference>
<dbReference type="SUPFAM" id="SSF48264">
    <property type="entry name" value="Cytochrome P450"/>
    <property type="match status" value="1"/>
</dbReference>
<organism evidence="3 4">
    <name type="scientific">Thalictrum thalictroides</name>
    <name type="common">Rue-anemone</name>
    <name type="synonym">Anemone thalictroides</name>
    <dbReference type="NCBI Taxonomy" id="46969"/>
    <lineage>
        <taxon>Eukaryota</taxon>
        <taxon>Viridiplantae</taxon>
        <taxon>Streptophyta</taxon>
        <taxon>Embryophyta</taxon>
        <taxon>Tracheophyta</taxon>
        <taxon>Spermatophyta</taxon>
        <taxon>Magnoliopsida</taxon>
        <taxon>Ranunculales</taxon>
        <taxon>Ranunculaceae</taxon>
        <taxon>Thalictroideae</taxon>
        <taxon>Thalictrum</taxon>
    </lineage>
</organism>
<keyword evidence="1" id="KW-0479">Metal-binding</keyword>
<dbReference type="PANTHER" id="PTHR24286">
    <property type="entry name" value="CYTOCHROME P450 26"/>
    <property type="match status" value="1"/>
</dbReference>
<dbReference type="AlphaFoldDB" id="A0A7J6UY57"/>